<dbReference type="Gene3D" id="3.30.460.40">
    <property type="match status" value="1"/>
</dbReference>
<evidence type="ECO:0000313" key="1">
    <source>
        <dbReference type="EMBL" id="MBD0379476.1"/>
    </source>
</evidence>
<gene>
    <name evidence="1" type="ORF">ICC18_05065</name>
</gene>
<evidence type="ECO:0000313" key="2">
    <source>
        <dbReference type="Proteomes" id="UP000650466"/>
    </source>
</evidence>
<name>A0A926KMF2_9BACL</name>
<dbReference type="InterPro" id="IPR043519">
    <property type="entry name" value="NT_sf"/>
</dbReference>
<protein>
    <submittedName>
        <fullName evidence="1">Uncharacterized protein</fullName>
    </submittedName>
</protein>
<accession>A0A926KMF2</accession>
<dbReference type="RefSeq" id="WP_188173299.1">
    <property type="nucleotide sequence ID" value="NZ_JACVVD010000002.1"/>
</dbReference>
<comment type="caution">
    <text evidence="1">The sequence shown here is derived from an EMBL/GenBank/DDBJ whole genome shotgun (WGS) entry which is preliminary data.</text>
</comment>
<dbReference type="SUPFAM" id="SSF81301">
    <property type="entry name" value="Nucleotidyltransferase"/>
    <property type="match status" value="1"/>
</dbReference>
<sequence>MLEHIRRVTKALKQAQIPYAIGGSGLLFSLQLAESMNDWDMTTEAPLDLLKEGLLQEEVRLQHSGDFPFFSDYRVRVLTEGKPIEIIGGFKIHADTGIVRIPSVSVSEWNGLAMGSSEAWAVAYELMNRPAKAGLLWNYLQKCSHAAVVDQLLKEPIPDRIRLKLLEL</sequence>
<keyword evidence="2" id="KW-1185">Reference proteome</keyword>
<dbReference type="Proteomes" id="UP000650466">
    <property type="component" value="Unassembled WGS sequence"/>
</dbReference>
<dbReference type="AlphaFoldDB" id="A0A926KMF2"/>
<proteinExistence type="predicted"/>
<reference evidence="1" key="1">
    <citation type="submission" date="2020-09" db="EMBL/GenBank/DDBJ databases">
        <title>Draft Genome Sequence of Paenibacillus sp. WST5.</title>
        <authorList>
            <person name="Bao Z."/>
        </authorList>
    </citation>
    <scope>NUCLEOTIDE SEQUENCE</scope>
    <source>
        <strain evidence="1">WST5</strain>
    </source>
</reference>
<organism evidence="1 2">
    <name type="scientific">Paenibacillus sedimenti</name>
    <dbReference type="NCBI Taxonomy" id="2770274"/>
    <lineage>
        <taxon>Bacteria</taxon>
        <taxon>Bacillati</taxon>
        <taxon>Bacillota</taxon>
        <taxon>Bacilli</taxon>
        <taxon>Bacillales</taxon>
        <taxon>Paenibacillaceae</taxon>
        <taxon>Paenibacillus</taxon>
    </lineage>
</organism>
<dbReference type="EMBL" id="JACVVD010000002">
    <property type="protein sequence ID" value="MBD0379476.1"/>
    <property type="molecule type" value="Genomic_DNA"/>
</dbReference>